<dbReference type="PROSITE" id="PS00801">
    <property type="entry name" value="TRANSKETOLASE_1"/>
    <property type="match status" value="1"/>
</dbReference>
<protein>
    <recommendedName>
        <fullName evidence="5 12">Transketolase</fullName>
        <ecNumber evidence="5 12">2.2.1.1</ecNumber>
    </recommendedName>
</protein>
<dbReference type="InterPro" id="IPR009014">
    <property type="entry name" value="Transketo_C/PFOR_II"/>
</dbReference>
<feature type="binding site" evidence="16">
    <location>
        <position position="187"/>
    </location>
    <ligand>
        <name>Mg(2+)</name>
        <dbReference type="ChEBI" id="CHEBI:18420"/>
    </ligand>
</feature>
<dbReference type="NCBIfam" id="TIGR00232">
    <property type="entry name" value="tktlase_bact"/>
    <property type="match status" value="1"/>
</dbReference>
<dbReference type="Gene3D" id="3.40.50.920">
    <property type="match status" value="1"/>
</dbReference>
<feature type="binding site" evidence="15">
    <location>
        <position position="261"/>
    </location>
    <ligand>
        <name>thiamine diphosphate</name>
        <dbReference type="ChEBI" id="CHEBI:58937"/>
    </ligand>
</feature>
<dbReference type="STRING" id="305900.GV64_03110"/>
<comment type="function">
    <text evidence="18">Catalyzes the transfer of a two-carbon ketol group from a ketose donor to an aldose acceptor, via a covalent intermediate with the cofactor thiamine pyrophosphate.</text>
</comment>
<evidence type="ECO:0000256" key="1">
    <source>
        <dbReference type="ARBA" id="ARBA00001913"/>
    </source>
</evidence>
<feature type="binding site" evidence="14">
    <location>
        <position position="470"/>
    </location>
    <ligand>
        <name>substrate</name>
    </ligand>
</feature>
<dbReference type="FunFam" id="3.40.50.920:FF:000003">
    <property type="entry name" value="Transketolase"/>
    <property type="match status" value="1"/>
</dbReference>
<evidence type="ECO:0000256" key="16">
    <source>
        <dbReference type="PIRSR" id="PIRSR605478-4"/>
    </source>
</evidence>
<dbReference type="GO" id="GO:0005829">
    <property type="term" value="C:cytosol"/>
    <property type="evidence" value="ECO:0007669"/>
    <property type="project" value="TreeGrafter"/>
</dbReference>
<comment type="caution">
    <text evidence="20">The sequence shown here is derived from an EMBL/GenBank/DDBJ whole genome shotgun (WGS) entry which is preliminary data.</text>
</comment>
<comment type="catalytic activity">
    <reaction evidence="11 18">
        <text>D-sedoheptulose 7-phosphate + D-glyceraldehyde 3-phosphate = aldehydo-D-ribose 5-phosphate + D-xylulose 5-phosphate</text>
        <dbReference type="Rhea" id="RHEA:10508"/>
        <dbReference type="ChEBI" id="CHEBI:57483"/>
        <dbReference type="ChEBI" id="CHEBI:57737"/>
        <dbReference type="ChEBI" id="CHEBI:58273"/>
        <dbReference type="ChEBI" id="CHEBI:59776"/>
        <dbReference type="EC" id="2.2.1.1"/>
    </reaction>
</comment>
<comment type="cofactor">
    <cofactor evidence="15">
        <name>thiamine diphosphate</name>
        <dbReference type="ChEBI" id="CHEBI:58937"/>
    </cofactor>
    <text evidence="15">Binds 1 thiamine pyrophosphate per subunit. During the reaction, the substrate forms a covalent intermediate with the cofactor.</text>
</comment>
<keyword evidence="9 16" id="KW-0460">Magnesium</keyword>
<evidence type="ECO:0000313" key="21">
    <source>
        <dbReference type="Proteomes" id="UP000027997"/>
    </source>
</evidence>
<comment type="subunit">
    <text evidence="4 18">Homodimer.</text>
</comment>
<dbReference type="CDD" id="cd07033">
    <property type="entry name" value="TPP_PYR_DXS_TK_like"/>
    <property type="match status" value="1"/>
</dbReference>
<feature type="binding site" evidence="15">
    <location>
        <position position="66"/>
    </location>
    <ligand>
        <name>thiamine diphosphate</name>
        <dbReference type="ChEBI" id="CHEBI:58937"/>
    </ligand>
</feature>
<dbReference type="InterPro" id="IPR033247">
    <property type="entry name" value="Transketolase_fam"/>
</dbReference>
<feature type="binding site" evidence="15">
    <location>
        <position position="156"/>
    </location>
    <ligand>
        <name>thiamine diphosphate</name>
        <dbReference type="ChEBI" id="CHEBI:58937"/>
    </ligand>
</feature>
<evidence type="ECO:0000256" key="5">
    <source>
        <dbReference type="ARBA" id="ARBA00013152"/>
    </source>
</evidence>
<comment type="cofactor">
    <cofactor evidence="16">
        <name>Mg(2+)</name>
        <dbReference type="ChEBI" id="CHEBI:18420"/>
    </cofactor>
    <text evidence="16">Binds 1 Mg(2+) ion per subunit. Can also utilize other divalent metal cations, such as Ca(2+), Mn(2+) and Co(2+).</text>
</comment>
<dbReference type="AlphaFoldDB" id="A0A081K6T9"/>
<comment type="cofactor">
    <cofactor evidence="2">
        <name>Co(2+)</name>
        <dbReference type="ChEBI" id="CHEBI:48828"/>
    </cofactor>
</comment>
<proteinExistence type="inferred from homology"/>
<dbReference type="Proteomes" id="UP000027997">
    <property type="component" value="Unassembled WGS sequence"/>
</dbReference>
<evidence type="ECO:0000256" key="18">
    <source>
        <dbReference type="RuleBase" id="RU004996"/>
    </source>
</evidence>
<dbReference type="GO" id="GO:0004802">
    <property type="term" value="F:transketolase activity"/>
    <property type="evidence" value="ECO:0007669"/>
    <property type="project" value="UniProtKB-UniRule"/>
</dbReference>
<keyword evidence="6 18" id="KW-0808">Transferase</keyword>
<feature type="domain" description="Transketolase-like pyrimidine-binding" evidence="19">
    <location>
        <begin position="355"/>
        <end position="526"/>
    </location>
</feature>
<comment type="cofactor">
    <cofactor evidence="1">
        <name>Ca(2+)</name>
        <dbReference type="ChEBI" id="CHEBI:29108"/>
    </cofactor>
</comment>
<dbReference type="InterPro" id="IPR029061">
    <property type="entry name" value="THDP-binding"/>
</dbReference>
<feature type="binding site" evidence="16">
    <location>
        <position position="185"/>
    </location>
    <ligand>
        <name>Mg(2+)</name>
        <dbReference type="ChEBI" id="CHEBI:18420"/>
    </ligand>
</feature>
<feature type="binding site" evidence="14">
    <location>
        <position position="462"/>
    </location>
    <ligand>
        <name>substrate</name>
    </ligand>
</feature>
<feature type="binding site" evidence="15">
    <location>
        <position position="438"/>
    </location>
    <ligand>
        <name>thiamine diphosphate</name>
        <dbReference type="ChEBI" id="CHEBI:58937"/>
    </ligand>
</feature>
<keyword evidence="7 16" id="KW-0479">Metal-binding</keyword>
<evidence type="ECO:0000256" key="12">
    <source>
        <dbReference type="NCBIfam" id="TIGR00232"/>
    </source>
</evidence>
<evidence type="ECO:0000256" key="15">
    <source>
        <dbReference type="PIRSR" id="PIRSR605478-3"/>
    </source>
</evidence>
<sequence>MSSRRELANAIRALSMDAVQKAKSGHPGAPMGMADIAEVLWRDYMNHNPTNPEWVDRDRFILSNGHGSMLIYSLLHLTGYDLSIEDLKNFRQLHSKTAGHPEYGYAPGIETTTGPLGQGIANAVGMAAAEKALAAQFNKPGHDIVDHYTYAFMGDGCMMEGISHEVCSLAGTLGLGKLIAFYDDNGISIDGEVEGWFTDDTVKRFEAYNWHVIPAVDGHDAEAIKAAIESARAEKDKPTLICCKTIIGFGSPNKEGKEDCHGAPLGDEEIKLTRERLGWNYASFEVPSEIYSQWNAKEAGAAKETSWNEKFAAYQAEYPELAAEFTRRQKGDLPADFVEKSSAYIKSCQQEGEKVASRKASQNTLNAYGPMLPELLGGSADLAGSNLTLWSGSKGIKREDADGNYLFYGVREFGMTAMMNGIALHGGFIPYGATFLVFMEYACNAVRMAALMKQRSILVYTHDSIGLGEDGPTHQPIEQIASLRMTPNMNAWRPCDTVESAVAWKHAIERIDGPSALIFSRQGLPCMARTDEQVALVERGGYVLKDCEGTPELILIATGSEVELAMNAEATLSGQGRKVRVVSMPSTDVFDAQDAQYKQSVLPLEVPARIAIEAAAADFWYKYVGLDGRIIGMTTYGESAPAEDLFPYFGFTVENIVAAAEELLD</sequence>
<evidence type="ECO:0000256" key="4">
    <source>
        <dbReference type="ARBA" id="ARBA00011738"/>
    </source>
</evidence>
<dbReference type="FunFam" id="3.40.50.970:FF:000004">
    <property type="entry name" value="Transketolase"/>
    <property type="match status" value="1"/>
</dbReference>
<feature type="site" description="Important for catalytic activity" evidence="17">
    <location>
        <position position="261"/>
    </location>
</feature>
<evidence type="ECO:0000256" key="3">
    <source>
        <dbReference type="ARBA" id="ARBA00007131"/>
    </source>
</evidence>
<feature type="binding site" evidence="14">
    <location>
        <position position="26"/>
    </location>
    <ligand>
        <name>substrate</name>
    </ligand>
</feature>
<name>A0A081K6T9_9GAMM</name>
<feature type="active site" description="Proton donor" evidence="13">
    <location>
        <position position="412"/>
    </location>
</feature>
<evidence type="ECO:0000313" key="20">
    <source>
        <dbReference type="EMBL" id="KEI69865.1"/>
    </source>
</evidence>
<evidence type="ECO:0000256" key="9">
    <source>
        <dbReference type="ARBA" id="ARBA00022842"/>
    </source>
</evidence>
<comment type="cofactor">
    <cofactor evidence="18">
        <name>Mg(2+)</name>
        <dbReference type="ChEBI" id="CHEBI:18420"/>
    </cofactor>
    <cofactor evidence="18">
        <name>Ca(2+)</name>
        <dbReference type="ChEBI" id="CHEBI:29108"/>
    </cofactor>
    <cofactor evidence="18">
        <name>Mn(2+)</name>
        <dbReference type="ChEBI" id="CHEBI:29035"/>
    </cofactor>
    <cofactor evidence="18">
        <name>Co(2+)</name>
        <dbReference type="ChEBI" id="CHEBI:48828"/>
    </cofactor>
    <text evidence="18">Binds 1 Mg(2+) ion per subunit. Can also utilize other divalent metal cations, such as Ca(2+), Mn(2+) and Co(2+).</text>
</comment>
<evidence type="ECO:0000256" key="7">
    <source>
        <dbReference type="ARBA" id="ARBA00022723"/>
    </source>
</evidence>
<dbReference type="Gene3D" id="3.40.50.970">
    <property type="match status" value="2"/>
</dbReference>
<organism evidence="20 21">
    <name type="scientific">Endozoicomonas elysicola</name>
    <dbReference type="NCBI Taxonomy" id="305900"/>
    <lineage>
        <taxon>Bacteria</taxon>
        <taxon>Pseudomonadati</taxon>
        <taxon>Pseudomonadota</taxon>
        <taxon>Gammaproteobacteria</taxon>
        <taxon>Oceanospirillales</taxon>
        <taxon>Endozoicomonadaceae</taxon>
        <taxon>Endozoicomonas</taxon>
    </lineage>
</organism>
<dbReference type="EMBL" id="JOJP01000001">
    <property type="protein sequence ID" value="KEI69865.1"/>
    <property type="molecule type" value="Genomic_DNA"/>
</dbReference>
<dbReference type="PANTHER" id="PTHR43522">
    <property type="entry name" value="TRANSKETOLASE"/>
    <property type="match status" value="1"/>
</dbReference>
<evidence type="ECO:0000256" key="14">
    <source>
        <dbReference type="PIRSR" id="PIRSR605478-2"/>
    </source>
</evidence>
<dbReference type="Pfam" id="PF00456">
    <property type="entry name" value="Transketolase_N"/>
    <property type="match status" value="1"/>
</dbReference>
<dbReference type="GO" id="GO:0009052">
    <property type="term" value="P:pentose-phosphate shunt, non-oxidative branch"/>
    <property type="evidence" value="ECO:0007669"/>
    <property type="project" value="UniProtKB-ARBA"/>
</dbReference>
<dbReference type="InterPro" id="IPR020826">
    <property type="entry name" value="Transketolase_BS"/>
</dbReference>
<keyword evidence="8 18" id="KW-0106">Calcium</keyword>
<evidence type="ECO:0000256" key="6">
    <source>
        <dbReference type="ARBA" id="ARBA00022679"/>
    </source>
</evidence>
<evidence type="ECO:0000259" key="19">
    <source>
        <dbReference type="SMART" id="SM00861"/>
    </source>
</evidence>
<dbReference type="EC" id="2.2.1.1" evidence="5 12"/>
<dbReference type="SUPFAM" id="SSF52922">
    <property type="entry name" value="TK C-terminal domain-like"/>
    <property type="match status" value="1"/>
</dbReference>
<dbReference type="eggNOG" id="COG0021">
    <property type="taxonomic scope" value="Bacteria"/>
</dbReference>
<evidence type="ECO:0000256" key="2">
    <source>
        <dbReference type="ARBA" id="ARBA00001941"/>
    </source>
</evidence>
<dbReference type="InterPro" id="IPR005478">
    <property type="entry name" value="Transketolase_bac-like"/>
</dbReference>
<keyword evidence="21" id="KW-1185">Reference proteome</keyword>
<feature type="binding site" evidence="14">
    <location>
        <position position="521"/>
    </location>
    <ligand>
        <name>substrate</name>
    </ligand>
</feature>
<dbReference type="InterPro" id="IPR055152">
    <property type="entry name" value="Transketolase-like_C_2"/>
</dbReference>
<feature type="binding site" evidence="14">
    <location>
        <position position="261"/>
    </location>
    <ligand>
        <name>substrate</name>
    </ligand>
</feature>
<feature type="binding site" evidence="14">
    <location>
        <position position="474"/>
    </location>
    <ligand>
        <name>substrate</name>
    </ligand>
</feature>
<evidence type="ECO:0000256" key="17">
    <source>
        <dbReference type="PIRSR" id="PIRSR605478-5"/>
    </source>
</evidence>
<dbReference type="SMART" id="SM00861">
    <property type="entry name" value="Transket_pyr"/>
    <property type="match status" value="1"/>
</dbReference>
<dbReference type="Pfam" id="PF22613">
    <property type="entry name" value="Transketolase_C_1"/>
    <property type="match status" value="1"/>
</dbReference>
<accession>A0A081K6T9</accession>
<dbReference type="CDD" id="cd02012">
    <property type="entry name" value="TPP_TK"/>
    <property type="match status" value="1"/>
</dbReference>
<evidence type="ECO:0000256" key="10">
    <source>
        <dbReference type="ARBA" id="ARBA00023052"/>
    </source>
</evidence>
<evidence type="ECO:0000256" key="8">
    <source>
        <dbReference type="ARBA" id="ARBA00022837"/>
    </source>
</evidence>
<dbReference type="InterPro" id="IPR005474">
    <property type="entry name" value="Transketolase_N"/>
</dbReference>
<dbReference type="PROSITE" id="PS00802">
    <property type="entry name" value="TRANSKETOLASE_2"/>
    <property type="match status" value="1"/>
</dbReference>
<dbReference type="RefSeq" id="WP_020584652.1">
    <property type="nucleotide sequence ID" value="NZ_JOJP01000001.1"/>
</dbReference>
<dbReference type="GO" id="GO:0046872">
    <property type="term" value="F:metal ion binding"/>
    <property type="evidence" value="ECO:0007669"/>
    <property type="project" value="UniProtKB-KW"/>
</dbReference>
<dbReference type="SUPFAM" id="SSF52518">
    <property type="entry name" value="Thiamin diphosphate-binding fold (THDP-binding)"/>
    <property type="match status" value="2"/>
</dbReference>
<dbReference type="InterPro" id="IPR049557">
    <property type="entry name" value="Transketolase_CS"/>
</dbReference>
<feature type="site" description="Important for catalytic activity" evidence="17">
    <location>
        <position position="26"/>
    </location>
</feature>
<dbReference type="InterPro" id="IPR005475">
    <property type="entry name" value="Transketolase-like_Pyr-bd"/>
</dbReference>
<feature type="binding site" evidence="16">
    <location>
        <position position="155"/>
    </location>
    <ligand>
        <name>Mg(2+)</name>
        <dbReference type="ChEBI" id="CHEBI:18420"/>
    </ligand>
</feature>
<evidence type="ECO:0000256" key="13">
    <source>
        <dbReference type="PIRSR" id="PIRSR605478-1"/>
    </source>
</evidence>
<gene>
    <name evidence="20" type="ORF">GV64_03110</name>
</gene>
<dbReference type="Pfam" id="PF02779">
    <property type="entry name" value="Transket_pyr"/>
    <property type="match status" value="1"/>
</dbReference>
<dbReference type="FunFam" id="3.40.50.970:FF:000003">
    <property type="entry name" value="Transketolase"/>
    <property type="match status" value="1"/>
</dbReference>
<feature type="binding site" evidence="15">
    <location>
        <position position="185"/>
    </location>
    <ligand>
        <name>thiamine diphosphate</name>
        <dbReference type="ChEBI" id="CHEBI:58937"/>
    </ligand>
</feature>
<feature type="binding site" evidence="15">
    <location>
        <begin position="114"/>
        <end position="116"/>
    </location>
    <ligand>
        <name>thiamine diphosphate</name>
        <dbReference type="ChEBI" id="CHEBI:58937"/>
    </ligand>
</feature>
<keyword evidence="10 15" id="KW-0786">Thiamine pyrophosphate</keyword>
<comment type="similarity">
    <text evidence="3 18">Belongs to the transketolase family.</text>
</comment>
<feature type="binding site" evidence="14">
    <location>
        <position position="385"/>
    </location>
    <ligand>
        <name>substrate</name>
    </ligand>
</feature>
<reference evidence="20 21" key="1">
    <citation type="submission" date="2014-06" db="EMBL/GenBank/DDBJ databases">
        <title>Whole Genome Sequences of Three Symbiotic Endozoicomonas Bacteria.</title>
        <authorList>
            <person name="Neave M.J."/>
            <person name="Apprill A."/>
            <person name="Voolstra C.R."/>
        </authorList>
    </citation>
    <scope>NUCLEOTIDE SEQUENCE [LARGE SCALE GENOMIC DNA]</scope>
    <source>
        <strain evidence="20 21">DSM 22380</strain>
    </source>
</reference>
<feature type="binding site" evidence="14">
    <location>
        <position position="358"/>
    </location>
    <ligand>
        <name>substrate</name>
    </ligand>
</feature>
<evidence type="ECO:0000256" key="11">
    <source>
        <dbReference type="ARBA" id="ARBA00049473"/>
    </source>
</evidence>
<dbReference type="PANTHER" id="PTHR43522:SF2">
    <property type="entry name" value="TRANSKETOLASE 1-RELATED"/>
    <property type="match status" value="1"/>
</dbReference>